<dbReference type="PIRSF" id="PIRSF000077">
    <property type="entry name" value="Thioredoxin"/>
    <property type="match status" value="1"/>
</dbReference>
<keyword evidence="12" id="KW-1185">Reference proteome</keyword>
<dbReference type="PRINTS" id="PR00421">
    <property type="entry name" value="THIOREDOXIN"/>
</dbReference>
<evidence type="ECO:0000256" key="5">
    <source>
        <dbReference type="ARBA" id="ARBA00023284"/>
    </source>
</evidence>
<comment type="similarity">
    <text evidence="1 7">Belongs to the thioredoxin family.</text>
</comment>
<keyword evidence="5 9" id="KW-0676">Redox-active center</keyword>
<name>A0A4Y6PTG7_PERCE</name>
<dbReference type="OrthoDB" id="9790390at2"/>
<dbReference type="EMBL" id="CP041186">
    <property type="protein sequence ID" value="QDG51523.1"/>
    <property type="molecule type" value="Genomic_DNA"/>
</dbReference>
<dbReference type="GO" id="GO:0015035">
    <property type="term" value="F:protein-disulfide reductase activity"/>
    <property type="evidence" value="ECO:0007669"/>
    <property type="project" value="UniProtKB-UniRule"/>
</dbReference>
<dbReference type="SUPFAM" id="SSF52833">
    <property type="entry name" value="Thioredoxin-like"/>
    <property type="match status" value="1"/>
</dbReference>
<dbReference type="InterPro" id="IPR036249">
    <property type="entry name" value="Thioredoxin-like_sf"/>
</dbReference>
<dbReference type="RefSeq" id="WP_141198003.1">
    <property type="nucleotide sequence ID" value="NZ_CP041186.1"/>
</dbReference>
<evidence type="ECO:0000313" key="11">
    <source>
        <dbReference type="EMBL" id="QDG51523.1"/>
    </source>
</evidence>
<evidence type="ECO:0000256" key="6">
    <source>
        <dbReference type="NCBIfam" id="TIGR01068"/>
    </source>
</evidence>
<dbReference type="InterPro" id="IPR017937">
    <property type="entry name" value="Thioredoxin_CS"/>
</dbReference>
<feature type="site" description="Contributes to redox potential value" evidence="8">
    <location>
        <position position="33"/>
    </location>
</feature>
<evidence type="ECO:0000256" key="4">
    <source>
        <dbReference type="ARBA" id="ARBA00023157"/>
    </source>
</evidence>
<feature type="domain" description="Thioredoxin" evidence="10">
    <location>
        <begin position="2"/>
        <end position="107"/>
    </location>
</feature>
<keyword evidence="3" id="KW-0249">Electron transport</keyword>
<evidence type="ECO:0000256" key="9">
    <source>
        <dbReference type="PIRSR" id="PIRSR000077-4"/>
    </source>
</evidence>
<dbReference type="CDD" id="cd02947">
    <property type="entry name" value="TRX_family"/>
    <property type="match status" value="1"/>
</dbReference>
<feature type="site" description="Deprotonates C-terminal active site Cys" evidence="8">
    <location>
        <position position="25"/>
    </location>
</feature>
<dbReference type="PANTHER" id="PTHR45663:SF11">
    <property type="entry name" value="GEO12009P1"/>
    <property type="match status" value="1"/>
</dbReference>
<keyword evidence="2" id="KW-0813">Transport</keyword>
<dbReference type="GO" id="GO:0005829">
    <property type="term" value="C:cytosol"/>
    <property type="evidence" value="ECO:0007669"/>
    <property type="project" value="TreeGrafter"/>
</dbReference>
<gene>
    <name evidence="11" type="primary">trxA</name>
    <name evidence="11" type="ORF">FIV42_12435</name>
</gene>
<dbReference type="FunFam" id="3.40.30.10:FF:000001">
    <property type="entry name" value="Thioredoxin"/>
    <property type="match status" value="1"/>
</dbReference>
<reference evidence="11 12" key="1">
    <citation type="submission" date="2019-06" db="EMBL/GenBank/DDBJ databases">
        <title>Persicimonas caeni gen. nov., sp. nov., a predatory bacterium isolated from solar saltern.</title>
        <authorList>
            <person name="Wang S."/>
        </authorList>
    </citation>
    <scope>NUCLEOTIDE SEQUENCE [LARGE SCALE GENOMIC DNA]</scope>
    <source>
        <strain evidence="11 12">YN101</strain>
    </source>
</reference>
<evidence type="ECO:0000256" key="8">
    <source>
        <dbReference type="PIRSR" id="PIRSR000077-1"/>
    </source>
</evidence>
<feature type="active site" description="Nucleophile" evidence="8">
    <location>
        <position position="34"/>
    </location>
</feature>
<feature type="site" description="Contributes to redox potential value" evidence="8">
    <location>
        <position position="32"/>
    </location>
</feature>
<dbReference type="PROSITE" id="PS51352">
    <property type="entry name" value="THIOREDOXIN_2"/>
    <property type="match status" value="1"/>
</dbReference>
<dbReference type="GO" id="GO:0045454">
    <property type="term" value="P:cell redox homeostasis"/>
    <property type="evidence" value="ECO:0007669"/>
    <property type="project" value="TreeGrafter"/>
</dbReference>
<sequence>MTTVNITAENFESEVANSDVPVIVDLWAPWCGPCKSLTPILEKLAEEFEGKVKVGKVNVDEQPELARSFKVQSIPMLVALDGVDVTDHQIGFRGEGAVRQMFEKAAGE</sequence>
<dbReference type="AlphaFoldDB" id="A0A4Y6PTG7"/>
<evidence type="ECO:0000256" key="3">
    <source>
        <dbReference type="ARBA" id="ARBA00022982"/>
    </source>
</evidence>
<dbReference type="NCBIfam" id="TIGR01068">
    <property type="entry name" value="thioredoxin"/>
    <property type="match status" value="1"/>
</dbReference>
<accession>A0A5B8Y510</accession>
<dbReference type="Pfam" id="PF00085">
    <property type="entry name" value="Thioredoxin"/>
    <property type="match status" value="1"/>
</dbReference>
<protein>
    <recommendedName>
        <fullName evidence="6 7">Thioredoxin</fullName>
    </recommendedName>
</protein>
<dbReference type="Proteomes" id="UP000315995">
    <property type="component" value="Chromosome"/>
</dbReference>
<evidence type="ECO:0000256" key="7">
    <source>
        <dbReference type="PIRNR" id="PIRNR000077"/>
    </source>
</evidence>
<dbReference type="InterPro" id="IPR013766">
    <property type="entry name" value="Thioredoxin_domain"/>
</dbReference>
<organism evidence="11 12">
    <name type="scientific">Persicimonas caeni</name>
    <dbReference type="NCBI Taxonomy" id="2292766"/>
    <lineage>
        <taxon>Bacteria</taxon>
        <taxon>Deltaproteobacteria</taxon>
        <taxon>Bradymonadales</taxon>
        <taxon>Bradymonadaceae</taxon>
        <taxon>Persicimonas</taxon>
    </lineage>
</organism>
<accession>A0A4Y6PTG7</accession>
<dbReference type="PANTHER" id="PTHR45663">
    <property type="entry name" value="GEO12009P1"/>
    <property type="match status" value="1"/>
</dbReference>
<dbReference type="PROSITE" id="PS00194">
    <property type="entry name" value="THIOREDOXIN_1"/>
    <property type="match status" value="1"/>
</dbReference>
<feature type="disulfide bond" description="Redox-active" evidence="9">
    <location>
        <begin position="31"/>
        <end position="34"/>
    </location>
</feature>
<proteinExistence type="inferred from homology"/>
<evidence type="ECO:0000259" key="10">
    <source>
        <dbReference type="PROSITE" id="PS51352"/>
    </source>
</evidence>
<dbReference type="InterPro" id="IPR005746">
    <property type="entry name" value="Thioredoxin"/>
</dbReference>
<dbReference type="Gene3D" id="3.40.30.10">
    <property type="entry name" value="Glutaredoxin"/>
    <property type="match status" value="1"/>
</dbReference>
<keyword evidence="4 9" id="KW-1015">Disulfide bond</keyword>
<evidence type="ECO:0000256" key="2">
    <source>
        <dbReference type="ARBA" id="ARBA00022448"/>
    </source>
</evidence>
<evidence type="ECO:0000256" key="1">
    <source>
        <dbReference type="ARBA" id="ARBA00008987"/>
    </source>
</evidence>
<feature type="active site" description="Nucleophile" evidence="8">
    <location>
        <position position="31"/>
    </location>
</feature>
<evidence type="ECO:0000313" key="12">
    <source>
        <dbReference type="Proteomes" id="UP000315995"/>
    </source>
</evidence>